<sequence length="63" mass="6884">TVKPGCYFSPQLVAPARDSKHINQEVLKKYESVGGVRTDNGYENLTTVRSDTEWAEGVCPGAL</sequence>
<feature type="non-terminal residue" evidence="1">
    <location>
        <position position="1"/>
    </location>
</feature>
<organism evidence="1 2">
    <name type="scientific">Gymnopus androsaceus JB14</name>
    <dbReference type="NCBI Taxonomy" id="1447944"/>
    <lineage>
        <taxon>Eukaryota</taxon>
        <taxon>Fungi</taxon>
        <taxon>Dikarya</taxon>
        <taxon>Basidiomycota</taxon>
        <taxon>Agaricomycotina</taxon>
        <taxon>Agaricomycetes</taxon>
        <taxon>Agaricomycetidae</taxon>
        <taxon>Agaricales</taxon>
        <taxon>Marasmiineae</taxon>
        <taxon>Omphalotaceae</taxon>
        <taxon>Gymnopus</taxon>
    </lineage>
</organism>
<dbReference type="EMBL" id="ML769399">
    <property type="protein sequence ID" value="KAE9406897.1"/>
    <property type="molecule type" value="Genomic_DNA"/>
</dbReference>
<gene>
    <name evidence="1" type="ORF">BT96DRAFT_810386</name>
</gene>
<dbReference type="InterPro" id="IPR036005">
    <property type="entry name" value="Creatinase/aminopeptidase-like"/>
</dbReference>
<dbReference type="AlphaFoldDB" id="A0A6A4ICQ3"/>
<evidence type="ECO:0000313" key="2">
    <source>
        <dbReference type="Proteomes" id="UP000799118"/>
    </source>
</evidence>
<accession>A0A6A4ICQ3</accession>
<dbReference type="OrthoDB" id="10261878at2759"/>
<keyword evidence="2" id="KW-1185">Reference proteome</keyword>
<name>A0A6A4ICQ3_9AGAR</name>
<evidence type="ECO:0000313" key="1">
    <source>
        <dbReference type="EMBL" id="KAE9406897.1"/>
    </source>
</evidence>
<protein>
    <submittedName>
        <fullName evidence="1">Uncharacterized protein</fullName>
    </submittedName>
</protein>
<reference evidence="1" key="1">
    <citation type="journal article" date="2019" name="Environ. Microbiol.">
        <title>Fungal ecological strategies reflected in gene transcription - a case study of two litter decomposers.</title>
        <authorList>
            <person name="Barbi F."/>
            <person name="Kohler A."/>
            <person name="Barry K."/>
            <person name="Baskaran P."/>
            <person name="Daum C."/>
            <person name="Fauchery L."/>
            <person name="Ihrmark K."/>
            <person name="Kuo A."/>
            <person name="LaButti K."/>
            <person name="Lipzen A."/>
            <person name="Morin E."/>
            <person name="Grigoriev I.V."/>
            <person name="Henrissat B."/>
            <person name="Lindahl B."/>
            <person name="Martin F."/>
        </authorList>
    </citation>
    <scope>NUCLEOTIDE SEQUENCE</scope>
    <source>
        <strain evidence="1">JB14</strain>
    </source>
</reference>
<proteinExistence type="predicted"/>
<dbReference type="Proteomes" id="UP000799118">
    <property type="component" value="Unassembled WGS sequence"/>
</dbReference>
<dbReference type="Gene3D" id="3.90.230.10">
    <property type="entry name" value="Creatinase/methionine aminopeptidase superfamily"/>
    <property type="match status" value="1"/>
</dbReference>